<dbReference type="Proteomes" id="UP000472260">
    <property type="component" value="Unassembled WGS sequence"/>
</dbReference>
<dbReference type="SUPFAM" id="SSF81383">
    <property type="entry name" value="F-box domain"/>
    <property type="match status" value="1"/>
</dbReference>
<reference evidence="1" key="2">
    <citation type="submission" date="2025-09" db="UniProtKB">
        <authorList>
            <consortium name="Ensembl"/>
        </authorList>
    </citation>
    <scope>IDENTIFICATION</scope>
</reference>
<keyword evidence="2" id="KW-1185">Reference proteome</keyword>
<organism evidence="1 2">
    <name type="scientific">Sinocyclocheilus anshuiensis</name>
    <dbReference type="NCBI Taxonomy" id="1608454"/>
    <lineage>
        <taxon>Eukaryota</taxon>
        <taxon>Metazoa</taxon>
        <taxon>Chordata</taxon>
        <taxon>Craniata</taxon>
        <taxon>Vertebrata</taxon>
        <taxon>Euteleostomi</taxon>
        <taxon>Actinopterygii</taxon>
        <taxon>Neopterygii</taxon>
        <taxon>Teleostei</taxon>
        <taxon>Ostariophysi</taxon>
        <taxon>Cypriniformes</taxon>
        <taxon>Cyprinidae</taxon>
        <taxon>Cyprininae</taxon>
        <taxon>Sinocyclocheilus</taxon>
    </lineage>
</organism>
<evidence type="ECO:0000313" key="1">
    <source>
        <dbReference type="Ensembl" id="ENSSANP00000020471.1"/>
    </source>
</evidence>
<name>A0A671LMI1_9TELE</name>
<dbReference type="InterPro" id="IPR036047">
    <property type="entry name" value="F-box-like_dom_sf"/>
</dbReference>
<evidence type="ECO:0008006" key="3">
    <source>
        <dbReference type="Google" id="ProtNLM"/>
    </source>
</evidence>
<sequence>MASLLSEILLKPLKSPTKYFYQFVITQKEIIWRWWKISVRTEFREALPGEIKQLQCKDPQLAAGFGTRILEYSLALCRGHFDYLECLPDKLLLKILSYISLQDKPQLCNSEEIWKQAVLGHCDVINEDMEMLAKVMGWKNIFFKVCHNKEHDSMACPAEEEDQANAEYPYELLKTTFSQSTRKSYDLSVY</sequence>
<accession>A0A671LMI1</accession>
<evidence type="ECO:0000313" key="2">
    <source>
        <dbReference type="Proteomes" id="UP000472260"/>
    </source>
</evidence>
<protein>
    <recommendedName>
        <fullName evidence="3">F-box domain-containing protein</fullName>
    </recommendedName>
</protein>
<reference evidence="1" key="1">
    <citation type="submission" date="2025-08" db="UniProtKB">
        <authorList>
            <consortium name="Ensembl"/>
        </authorList>
    </citation>
    <scope>IDENTIFICATION</scope>
</reference>
<dbReference type="Ensembl" id="ENSSANT00000021821.1">
    <property type="protein sequence ID" value="ENSSANP00000020471.1"/>
    <property type="gene ID" value="ENSSANG00000010667.1"/>
</dbReference>
<proteinExistence type="predicted"/>
<dbReference type="AlphaFoldDB" id="A0A671LMI1"/>